<protein>
    <submittedName>
        <fullName evidence="1">Uncharacterized protein</fullName>
    </submittedName>
</protein>
<dbReference type="AlphaFoldDB" id="A0A3M7T3Z6"/>
<sequence>MLTSNSRLHSKSSSDLNNLDSIFIQVKLKSKKVAQCFISLCATSYIGDLSCRTPPQASLASY</sequence>
<evidence type="ECO:0000313" key="1">
    <source>
        <dbReference type="EMBL" id="RNA42756.1"/>
    </source>
</evidence>
<dbReference type="Proteomes" id="UP000276133">
    <property type="component" value="Unassembled WGS sequence"/>
</dbReference>
<evidence type="ECO:0000313" key="2">
    <source>
        <dbReference type="Proteomes" id="UP000276133"/>
    </source>
</evidence>
<proteinExistence type="predicted"/>
<dbReference type="EMBL" id="REGN01000323">
    <property type="protein sequence ID" value="RNA42756.1"/>
    <property type="molecule type" value="Genomic_DNA"/>
</dbReference>
<name>A0A3M7T3Z6_BRAPC</name>
<comment type="caution">
    <text evidence="1">The sequence shown here is derived from an EMBL/GenBank/DDBJ whole genome shotgun (WGS) entry which is preliminary data.</text>
</comment>
<accession>A0A3M7T3Z6</accession>
<keyword evidence="2" id="KW-1185">Reference proteome</keyword>
<reference evidence="1 2" key="1">
    <citation type="journal article" date="2018" name="Sci. Rep.">
        <title>Genomic signatures of local adaptation to the degree of environmental predictability in rotifers.</title>
        <authorList>
            <person name="Franch-Gras L."/>
            <person name="Hahn C."/>
            <person name="Garcia-Roger E.M."/>
            <person name="Carmona M.J."/>
            <person name="Serra M."/>
            <person name="Gomez A."/>
        </authorList>
    </citation>
    <scope>NUCLEOTIDE SEQUENCE [LARGE SCALE GENOMIC DNA]</scope>
    <source>
        <strain evidence="1">HYR1</strain>
    </source>
</reference>
<gene>
    <name evidence="1" type="ORF">BpHYR1_021856</name>
</gene>
<organism evidence="1 2">
    <name type="scientific">Brachionus plicatilis</name>
    <name type="common">Marine rotifer</name>
    <name type="synonym">Brachionus muelleri</name>
    <dbReference type="NCBI Taxonomy" id="10195"/>
    <lineage>
        <taxon>Eukaryota</taxon>
        <taxon>Metazoa</taxon>
        <taxon>Spiralia</taxon>
        <taxon>Gnathifera</taxon>
        <taxon>Rotifera</taxon>
        <taxon>Eurotatoria</taxon>
        <taxon>Monogononta</taxon>
        <taxon>Pseudotrocha</taxon>
        <taxon>Ploima</taxon>
        <taxon>Brachionidae</taxon>
        <taxon>Brachionus</taxon>
    </lineage>
</organism>